<dbReference type="Proteomes" id="UP001229409">
    <property type="component" value="Unassembled WGS sequence"/>
</dbReference>
<dbReference type="PANTHER" id="PTHR14136:SF17">
    <property type="entry name" value="BTB_POZ DOMAIN-CONTAINING PROTEIN KCTD9"/>
    <property type="match status" value="1"/>
</dbReference>
<protein>
    <submittedName>
        <fullName evidence="1">Pentapeptide repeat-containing protein</fullName>
    </submittedName>
</protein>
<dbReference type="EMBL" id="JARVWT010000012">
    <property type="protein sequence ID" value="MDH2333576.1"/>
    <property type="molecule type" value="Genomic_DNA"/>
</dbReference>
<evidence type="ECO:0000313" key="2">
    <source>
        <dbReference type="Proteomes" id="UP001229409"/>
    </source>
</evidence>
<comment type="caution">
    <text evidence="1">The sequence shown here is derived from an EMBL/GenBank/DDBJ whole genome shotgun (WGS) entry which is preliminary data.</text>
</comment>
<name>A0AAP4ED35_PAEPO</name>
<gene>
    <name evidence="1" type="ORF">QDS18_22185</name>
</gene>
<dbReference type="RefSeq" id="WP_279835484.1">
    <property type="nucleotide sequence ID" value="NZ_JARVWT010000012.1"/>
</dbReference>
<dbReference type="Gene3D" id="2.160.20.80">
    <property type="entry name" value="E3 ubiquitin-protein ligase SopA"/>
    <property type="match status" value="1"/>
</dbReference>
<reference evidence="1" key="1">
    <citation type="submission" date="2023-04" db="EMBL/GenBank/DDBJ databases">
        <title>Uncovering the Secrets of Slow-Growing Bacteria in Tropical Savanna Soil through Cultivation and Genomic Analysis.</title>
        <authorList>
            <person name="Goncalves O.S."/>
            <person name="Santana M.F."/>
        </authorList>
    </citation>
    <scope>NUCLEOTIDE SEQUENCE</scope>
    <source>
        <strain evidence="1">ANTI</strain>
    </source>
</reference>
<dbReference type="AlphaFoldDB" id="A0AAP4ED35"/>
<organism evidence="1 2">
    <name type="scientific">Paenibacillus polymyxa</name>
    <name type="common">Bacillus polymyxa</name>
    <dbReference type="NCBI Taxonomy" id="1406"/>
    <lineage>
        <taxon>Bacteria</taxon>
        <taxon>Bacillati</taxon>
        <taxon>Bacillota</taxon>
        <taxon>Bacilli</taxon>
        <taxon>Bacillales</taxon>
        <taxon>Paenibacillaceae</taxon>
        <taxon>Paenibacillus</taxon>
    </lineage>
</organism>
<dbReference type="SUPFAM" id="SSF141571">
    <property type="entry name" value="Pentapeptide repeat-like"/>
    <property type="match status" value="1"/>
</dbReference>
<evidence type="ECO:0000313" key="1">
    <source>
        <dbReference type="EMBL" id="MDH2333576.1"/>
    </source>
</evidence>
<dbReference type="PANTHER" id="PTHR14136">
    <property type="entry name" value="BTB_POZ DOMAIN-CONTAINING PROTEIN KCTD9"/>
    <property type="match status" value="1"/>
</dbReference>
<proteinExistence type="predicted"/>
<dbReference type="InterPro" id="IPR051082">
    <property type="entry name" value="Pentapeptide-BTB/POZ_domain"/>
</dbReference>
<sequence length="382" mass="43730">MNREEVFRHFKNEIYEPLKHRMLFALEASFQNRKHALAKTFCNSLEQILGKVKQMQRKGTKQALGYISYSMLRTELANGRATYLVEAMDKRWFMDRHTCRDTYDAEWAFCYLDEWETELSKHAKKYGGRIGLDDIQRMKLHVAVHVHQYIIALARFSTTEAWLDEIQLAHEIQLEDVFELRVGDYWDQSEVVFKRDVRIKDSSVMKDWLEEKKPYDYIHEVFRGIDGSQGDYEGIRLQYADLSESSFNNSIFTGGNLIGSCWNKACLQEADFSGCLIQEARFEKANLRGTSFRDAVAVPGIYQSERWERPGFQPVSFAGADLTGAKFQGAYLQNADFTGAILQGADFIGAAIEGACFKGAVLDGTRFSLGMHPVARDLTSFG</sequence>
<dbReference type="Pfam" id="PF00805">
    <property type="entry name" value="Pentapeptide"/>
    <property type="match status" value="3"/>
</dbReference>
<dbReference type="InterPro" id="IPR001646">
    <property type="entry name" value="5peptide_repeat"/>
</dbReference>
<accession>A0AAP4ED35</accession>